<dbReference type="SFLD" id="SFLDS00003">
    <property type="entry name" value="Haloacid_Dehalogenase"/>
    <property type="match status" value="1"/>
</dbReference>
<dbReference type="NCBIfam" id="TIGR01549">
    <property type="entry name" value="HAD-SF-IA-v1"/>
    <property type="match status" value="1"/>
</dbReference>
<dbReference type="EMBL" id="JAIWJX010000002">
    <property type="protein sequence ID" value="MCK6258992.1"/>
    <property type="molecule type" value="Genomic_DNA"/>
</dbReference>
<dbReference type="PANTHER" id="PTHR43316">
    <property type="entry name" value="HYDROLASE, HALOACID DELAHOGENASE-RELATED"/>
    <property type="match status" value="1"/>
</dbReference>
<dbReference type="InterPro" id="IPR006439">
    <property type="entry name" value="HAD-SF_hydro_IA"/>
</dbReference>
<dbReference type="Proteomes" id="UP001139011">
    <property type="component" value="Unassembled WGS sequence"/>
</dbReference>
<keyword evidence="3" id="KW-1185">Reference proteome</keyword>
<proteinExistence type="predicted"/>
<dbReference type="InterPro" id="IPR051540">
    <property type="entry name" value="S-2-haloacid_dehalogenase"/>
</dbReference>
<evidence type="ECO:0000256" key="1">
    <source>
        <dbReference type="ARBA" id="ARBA00022801"/>
    </source>
</evidence>
<evidence type="ECO:0000313" key="2">
    <source>
        <dbReference type="EMBL" id="MCK6258992.1"/>
    </source>
</evidence>
<dbReference type="InterPro" id="IPR023198">
    <property type="entry name" value="PGP-like_dom2"/>
</dbReference>
<dbReference type="PRINTS" id="PR00413">
    <property type="entry name" value="HADHALOGNASE"/>
</dbReference>
<protein>
    <submittedName>
        <fullName evidence="2">HAD family hydrolase</fullName>
    </submittedName>
</protein>
<keyword evidence="1 2" id="KW-0378">Hydrolase</keyword>
<dbReference type="Gene3D" id="3.40.50.1000">
    <property type="entry name" value="HAD superfamily/HAD-like"/>
    <property type="match status" value="1"/>
</dbReference>
<dbReference type="GO" id="GO:0016787">
    <property type="term" value="F:hydrolase activity"/>
    <property type="evidence" value="ECO:0007669"/>
    <property type="project" value="UniProtKB-KW"/>
</dbReference>
<organism evidence="2 3">
    <name type="scientific">Fictibacillus marinisediminis</name>
    <dbReference type="NCBI Taxonomy" id="2878389"/>
    <lineage>
        <taxon>Bacteria</taxon>
        <taxon>Bacillati</taxon>
        <taxon>Bacillota</taxon>
        <taxon>Bacilli</taxon>
        <taxon>Bacillales</taxon>
        <taxon>Fictibacillaceae</taxon>
        <taxon>Fictibacillus</taxon>
    </lineage>
</organism>
<dbReference type="SFLD" id="SFLDG01129">
    <property type="entry name" value="C1.5:_HAD__Beta-PGM__Phosphata"/>
    <property type="match status" value="1"/>
</dbReference>
<dbReference type="InterPro" id="IPR023214">
    <property type="entry name" value="HAD_sf"/>
</dbReference>
<dbReference type="SUPFAM" id="SSF56784">
    <property type="entry name" value="HAD-like"/>
    <property type="match status" value="1"/>
</dbReference>
<accession>A0A9X1XDS9</accession>
<dbReference type="Pfam" id="PF00702">
    <property type="entry name" value="Hydrolase"/>
    <property type="match status" value="1"/>
</dbReference>
<evidence type="ECO:0000313" key="3">
    <source>
        <dbReference type="Proteomes" id="UP001139011"/>
    </source>
</evidence>
<dbReference type="RefSeq" id="WP_248254214.1">
    <property type="nucleotide sequence ID" value="NZ_JAIWJX010000002.1"/>
</dbReference>
<sequence>MGNKVAGVIFDLWNTLVPLSDQIKQQAFIETSATLDLEPQKLINPWSETRSRRETGDLYQYLSWMRDELASGWTEETILNAMNVRRDIHGSAFESPDFEAVYVLDRLKKNNIRIAVVSNCSSDVRNMISSSVIEPFIDVIALSAEVGIMKPDPKIYQYAASKLGLGCEQCIYVGDGLDHELEGAEKAGLKAFLLDRGDGIQWSGDSLSRLSDVLKEVGID</sequence>
<dbReference type="InterPro" id="IPR036412">
    <property type="entry name" value="HAD-like_sf"/>
</dbReference>
<reference evidence="2" key="1">
    <citation type="submission" date="2021-09" db="EMBL/GenBank/DDBJ databases">
        <title>Genome analysis of Fictibacillus sp. KIGAM418 isolated from marine sediment.</title>
        <authorList>
            <person name="Seo M.-J."/>
            <person name="Cho E.-S."/>
            <person name="Hwang C.Y."/>
        </authorList>
    </citation>
    <scope>NUCLEOTIDE SEQUENCE</scope>
    <source>
        <strain evidence="2">KIGAM418</strain>
    </source>
</reference>
<gene>
    <name evidence="2" type="ORF">LCY76_20685</name>
</gene>
<dbReference type="Gene3D" id="1.10.150.240">
    <property type="entry name" value="Putative phosphatase, domain 2"/>
    <property type="match status" value="1"/>
</dbReference>
<dbReference type="AlphaFoldDB" id="A0A9X1XDS9"/>
<name>A0A9X1XDS9_9BACL</name>
<comment type="caution">
    <text evidence="2">The sequence shown here is derived from an EMBL/GenBank/DDBJ whole genome shotgun (WGS) entry which is preliminary data.</text>
</comment>